<organism evidence="2 3">
    <name type="scientific">Tritrichomonas musculus</name>
    <dbReference type="NCBI Taxonomy" id="1915356"/>
    <lineage>
        <taxon>Eukaryota</taxon>
        <taxon>Metamonada</taxon>
        <taxon>Parabasalia</taxon>
        <taxon>Tritrichomonadida</taxon>
        <taxon>Tritrichomonadidae</taxon>
        <taxon>Tritrichomonas</taxon>
    </lineage>
</organism>
<keyword evidence="1" id="KW-0175">Coiled coil</keyword>
<comment type="caution">
    <text evidence="2">The sequence shown here is derived from an EMBL/GenBank/DDBJ whole genome shotgun (WGS) entry which is preliminary data.</text>
</comment>
<keyword evidence="3" id="KW-1185">Reference proteome</keyword>
<protein>
    <submittedName>
        <fullName evidence="2">Uncharacterized protein</fullName>
    </submittedName>
</protein>
<dbReference type="Proteomes" id="UP001470230">
    <property type="component" value="Unassembled WGS sequence"/>
</dbReference>
<gene>
    <name evidence="2" type="ORF">M9Y10_045433</name>
</gene>
<evidence type="ECO:0000313" key="2">
    <source>
        <dbReference type="EMBL" id="KAK8882792.1"/>
    </source>
</evidence>
<feature type="coiled-coil region" evidence="1">
    <location>
        <begin position="532"/>
        <end position="561"/>
    </location>
</feature>
<evidence type="ECO:0000313" key="3">
    <source>
        <dbReference type="Proteomes" id="UP001470230"/>
    </source>
</evidence>
<proteinExistence type="predicted"/>
<dbReference type="EMBL" id="JAPFFF010000009">
    <property type="protein sequence ID" value="KAK8882792.1"/>
    <property type="molecule type" value="Genomic_DNA"/>
</dbReference>
<reference evidence="2 3" key="1">
    <citation type="submission" date="2024-04" db="EMBL/GenBank/DDBJ databases">
        <title>Tritrichomonas musculus Genome.</title>
        <authorList>
            <person name="Alves-Ferreira E."/>
            <person name="Grigg M."/>
            <person name="Lorenzi H."/>
            <person name="Galac M."/>
        </authorList>
    </citation>
    <scope>NUCLEOTIDE SEQUENCE [LARGE SCALE GENOMIC DNA]</scope>
    <source>
        <strain evidence="2 3">EAF2021</strain>
    </source>
</reference>
<sequence>MDKIPTTFEEYKKEMKNHWEEEIISPGQQHKKFVDFFKNQLNDYTINCLFLELSDLQIYLSEQIKENNFNFNEFFQKNNQKVSNINNFPFVYPFQDGSYILKNSYRPSFIKSDIQLLIKTAAPKVNLVDFIKSNPHFGYYFWNVTFPNIFCGFISHEYCKKAVKFLNLFENERELYLEGVASFINHNYYFQDSFLKSFFLNSQNEPENENAIFEDIQAALKKAVQRLTIQQLDILEKIIDNYPEEARTLFLNDIIIRSIKLWEYSPLCSPLKIFSEKKGKNKLISDLQEQFANNEKELDKFLVPIFESIKSKVTFNDIHLKRLIFNDSHEFTITFLDILIITKVVANDEHTKTFAKFLNNFNNRYFLTKAYRYIQVQTNFKKNFDLLPKIKRPDFDLNLIESWKKYKILCQQHNKNPLKVFYDESEYQSFNEQNPQLAHVGIALSYYDWYASNETGKVLKMESSALIPLKSINNAQLNFFEIFSHRIALLHPMQNGNFLDNIKDLYINSFKALFSKYLINLFKSNLPNSSLINDYKKKLVKEKRESNKKKIERKINDLIKESNDLFISVLTESENETSQRMKNNFDYLFNHKDSVERISEDFQTELRRFHAEYLHSNSNTCVGTSNKKSFILLLKYLKYFTRAYLIIAYDEKQMDTKAPNKCEIPKSNDDMVDSFDMYSASGIFNYINLLMLAYDKEDFQKTNKAAIGQIFAAVPVLIKYFSPFVVGSNALSFCIRNNIDEPKDIIMLILRYTFDYNEEVTPEDRINQLRLLLFTAYNVLISFNDSIPFFSQLRQEFEFLNQYLFITNQ</sequence>
<evidence type="ECO:0000256" key="1">
    <source>
        <dbReference type="SAM" id="Coils"/>
    </source>
</evidence>
<accession>A0ABR2JVM0</accession>
<name>A0ABR2JVM0_9EUKA</name>